<organism evidence="1 2">
    <name type="scientific">Dovyalis caffra</name>
    <dbReference type="NCBI Taxonomy" id="77055"/>
    <lineage>
        <taxon>Eukaryota</taxon>
        <taxon>Viridiplantae</taxon>
        <taxon>Streptophyta</taxon>
        <taxon>Embryophyta</taxon>
        <taxon>Tracheophyta</taxon>
        <taxon>Spermatophyta</taxon>
        <taxon>Magnoliopsida</taxon>
        <taxon>eudicotyledons</taxon>
        <taxon>Gunneridae</taxon>
        <taxon>Pentapetalae</taxon>
        <taxon>rosids</taxon>
        <taxon>fabids</taxon>
        <taxon>Malpighiales</taxon>
        <taxon>Salicaceae</taxon>
        <taxon>Flacourtieae</taxon>
        <taxon>Dovyalis</taxon>
    </lineage>
</organism>
<accession>A0AAV1SPQ5</accession>
<evidence type="ECO:0000313" key="1">
    <source>
        <dbReference type="EMBL" id="CAK7355599.1"/>
    </source>
</evidence>
<feature type="non-terminal residue" evidence="1">
    <location>
        <position position="1"/>
    </location>
</feature>
<name>A0AAV1SPQ5_9ROSI</name>
<proteinExistence type="predicted"/>
<protein>
    <submittedName>
        <fullName evidence="1">Uncharacterized protein</fullName>
    </submittedName>
</protein>
<sequence length="58" mass="6692">RTWGGQHFFNGTNFQEISHRKIRLAVAMPVHERERKGNTCKRCDNITPCQKVAHTALT</sequence>
<comment type="caution">
    <text evidence="1">The sequence shown here is derived from an EMBL/GenBank/DDBJ whole genome shotgun (WGS) entry which is preliminary data.</text>
</comment>
<dbReference type="AlphaFoldDB" id="A0AAV1SPQ5"/>
<reference evidence="1 2" key="1">
    <citation type="submission" date="2024-01" db="EMBL/GenBank/DDBJ databases">
        <authorList>
            <person name="Waweru B."/>
        </authorList>
    </citation>
    <scope>NUCLEOTIDE SEQUENCE [LARGE SCALE GENOMIC DNA]</scope>
</reference>
<dbReference type="Proteomes" id="UP001314170">
    <property type="component" value="Unassembled WGS sequence"/>
</dbReference>
<gene>
    <name evidence="1" type="ORF">DCAF_LOCUS25859</name>
</gene>
<keyword evidence="2" id="KW-1185">Reference proteome</keyword>
<dbReference type="EMBL" id="CAWUPB010001195">
    <property type="protein sequence ID" value="CAK7355599.1"/>
    <property type="molecule type" value="Genomic_DNA"/>
</dbReference>
<evidence type="ECO:0000313" key="2">
    <source>
        <dbReference type="Proteomes" id="UP001314170"/>
    </source>
</evidence>